<evidence type="ECO:0000313" key="3">
    <source>
        <dbReference type="Proteomes" id="UP001642487"/>
    </source>
</evidence>
<organism evidence="2 3">
    <name type="scientific">Citrullus colocynthis</name>
    <name type="common">colocynth</name>
    <dbReference type="NCBI Taxonomy" id="252529"/>
    <lineage>
        <taxon>Eukaryota</taxon>
        <taxon>Viridiplantae</taxon>
        <taxon>Streptophyta</taxon>
        <taxon>Embryophyta</taxon>
        <taxon>Tracheophyta</taxon>
        <taxon>Spermatophyta</taxon>
        <taxon>Magnoliopsida</taxon>
        <taxon>eudicotyledons</taxon>
        <taxon>Gunneridae</taxon>
        <taxon>Pentapetalae</taxon>
        <taxon>rosids</taxon>
        <taxon>fabids</taxon>
        <taxon>Cucurbitales</taxon>
        <taxon>Cucurbitaceae</taxon>
        <taxon>Benincaseae</taxon>
        <taxon>Citrullus</taxon>
    </lineage>
</organism>
<gene>
    <name evidence="2" type="ORF">CITCOLO1_LOCUS16045</name>
</gene>
<keyword evidence="1" id="KW-0472">Membrane</keyword>
<dbReference type="Proteomes" id="UP001642487">
    <property type="component" value="Chromosome 6"/>
</dbReference>
<accession>A0ABP0YV74</accession>
<keyword evidence="1" id="KW-1133">Transmembrane helix</keyword>
<evidence type="ECO:0008006" key="4">
    <source>
        <dbReference type="Google" id="ProtNLM"/>
    </source>
</evidence>
<dbReference type="EMBL" id="OZ021740">
    <property type="protein sequence ID" value="CAK9323832.1"/>
    <property type="molecule type" value="Genomic_DNA"/>
</dbReference>
<evidence type="ECO:0000313" key="2">
    <source>
        <dbReference type="EMBL" id="CAK9323832.1"/>
    </source>
</evidence>
<keyword evidence="1" id="KW-0812">Transmembrane</keyword>
<name>A0ABP0YV74_9ROSI</name>
<keyword evidence="3" id="KW-1185">Reference proteome</keyword>
<sequence>MNVDCKLSNVLENEIIRSFVLFYPPPFFCRSLSPTPYPTFKHPFIFVRIYFSLIFFSNPHKKIEKKKKVFGLEKCVVTFILAVPVFFCFVVKQNLVLGSIKN</sequence>
<evidence type="ECO:0000256" key="1">
    <source>
        <dbReference type="SAM" id="Phobius"/>
    </source>
</evidence>
<protein>
    <recommendedName>
        <fullName evidence="4">Transmembrane protein</fullName>
    </recommendedName>
</protein>
<reference evidence="2 3" key="1">
    <citation type="submission" date="2024-03" db="EMBL/GenBank/DDBJ databases">
        <authorList>
            <person name="Gkanogiannis A."/>
            <person name="Becerra Lopez-Lavalle L."/>
        </authorList>
    </citation>
    <scope>NUCLEOTIDE SEQUENCE [LARGE SCALE GENOMIC DNA]</scope>
</reference>
<proteinExistence type="predicted"/>
<feature type="transmembrane region" description="Helical" evidence="1">
    <location>
        <begin position="69"/>
        <end position="92"/>
    </location>
</feature>